<reference evidence="1" key="1">
    <citation type="submission" date="2014-09" db="EMBL/GenBank/DDBJ databases">
        <authorList>
            <person name="Magalhaes I.L.F."/>
            <person name="Oliveira U."/>
            <person name="Santos F.R."/>
            <person name="Vidigal T.H.D.A."/>
            <person name="Brescovit A.D."/>
            <person name="Santos A.J."/>
        </authorList>
    </citation>
    <scope>NUCLEOTIDE SEQUENCE</scope>
    <source>
        <tissue evidence="1">Shoot tissue taken approximately 20 cm above the soil surface</tissue>
    </source>
</reference>
<reference evidence="1" key="2">
    <citation type="journal article" date="2015" name="Data Brief">
        <title>Shoot transcriptome of the giant reed, Arundo donax.</title>
        <authorList>
            <person name="Barrero R.A."/>
            <person name="Guerrero F.D."/>
            <person name="Moolhuijzen P."/>
            <person name="Goolsby J.A."/>
            <person name="Tidwell J."/>
            <person name="Bellgard S.E."/>
            <person name="Bellgard M.I."/>
        </authorList>
    </citation>
    <scope>NUCLEOTIDE SEQUENCE</scope>
    <source>
        <tissue evidence="1">Shoot tissue taken approximately 20 cm above the soil surface</tissue>
    </source>
</reference>
<accession>A0A0A9EZH7</accession>
<organism evidence="1">
    <name type="scientific">Arundo donax</name>
    <name type="common">Giant reed</name>
    <name type="synonym">Donax arundinaceus</name>
    <dbReference type="NCBI Taxonomy" id="35708"/>
    <lineage>
        <taxon>Eukaryota</taxon>
        <taxon>Viridiplantae</taxon>
        <taxon>Streptophyta</taxon>
        <taxon>Embryophyta</taxon>
        <taxon>Tracheophyta</taxon>
        <taxon>Spermatophyta</taxon>
        <taxon>Magnoliopsida</taxon>
        <taxon>Liliopsida</taxon>
        <taxon>Poales</taxon>
        <taxon>Poaceae</taxon>
        <taxon>PACMAD clade</taxon>
        <taxon>Arundinoideae</taxon>
        <taxon>Arundineae</taxon>
        <taxon>Arundo</taxon>
    </lineage>
</organism>
<sequence length="68" mass="7706">MVHSHIYIISEVGGIPTTNHSNVSQNVFLNCCYPCHLSQSGLAHHQSHPRVQAHLDPEMFSLHFHFLC</sequence>
<dbReference type="EMBL" id="GBRH01194600">
    <property type="protein sequence ID" value="JAE03296.1"/>
    <property type="molecule type" value="Transcribed_RNA"/>
</dbReference>
<protein>
    <submittedName>
        <fullName evidence="1">Uncharacterized protein</fullName>
    </submittedName>
</protein>
<dbReference type="AlphaFoldDB" id="A0A0A9EZH7"/>
<proteinExistence type="predicted"/>
<name>A0A0A9EZH7_ARUDO</name>
<evidence type="ECO:0000313" key="1">
    <source>
        <dbReference type="EMBL" id="JAE03296.1"/>
    </source>
</evidence>